<gene>
    <name evidence="2" type="ORF">SO802_003329</name>
</gene>
<reference evidence="2 3" key="1">
    <citation type="submission" date="2024-01" db="EMBL/GenBank/DDBJ databases">
        <title>A telomere-to-telomere, gap-free genome of sweet tea (Lithocarpus litseifolius).</title>
        <authorList>
            <person name="Zhou J."/>
        </authorList>
    </citation>
    <scope>NUCLEOTIDE SEQUENCE [LARGE SCALE GENOMIC DNA]</scope>
    <source>
        <strain evidence="2">Zhou-2022a</strain>
        <tissue evidence="2">Leaf</tissue>
    </source>
</reference>
<evidence type="ECO:0000313" key="2">
    <source>
        <dbReference type="EMBL" id="KAL0016260.1"/>
    </source>
</evidence>
<dbReference type="AlphaFoldDB" id="A0AAW2DZT9"/>
<sequence>MAHRSPYTPAGPGPWRIGCYYGHAQIGLSHPIPSKPKPNSYQSPLSSPPSQSTPSLVIKSAKPTLTSSTPYPTSLPLSFTEASSLNSKTSAAALPPLSPMLNSEAAAKSPTLKKRWAGPSDPTQAW</sequence>
<accession>A0AAW2DZT9</accession>
<protein>
    <submittedName>
        <fullName evidence="2">Uncharacterized protein</fullName>
    </submittedName>
</protein>
<feature type="compositionally biased region" description="Low complexity" evidence="1">
    <location>
        <begin position="63"/>
        <end position="78"/>
    </location>
</feature>
<evidence type="ECO:0000313" key="3">
    <source>
        <dbReference type="Proteomes" id="UP001459277"/>
    </source>
</evidence>
<organism evidence="2 3">
    <name type="scientific">Lithocarpus litseifolius</name>
    <dbReference type="NCBI Taxonomy" id="425828"/>
    <lineage>
        <taxon>Eukaryota</taxon>
        <taxon>Viridiplantae</taxon>
        <taxon>Streptophyta</taxon>
        <taxon>Embryophyta</taxon>
        <taxon>Tracheophyta</taxon>
        <taxon>Spermatophyta</taxon>
        <taxon>Magnoliopsida</taxon>
        <taxon>eudicotyledons</taxon>
        <taxon>Gunneridae</taxon>
        <taxon>Pentapetalae</taxon>
        <taxon>rosids</taxon>
        <taxon>fabids</taxon>
        <taxon>Fagales</taxon>
        <taxon>Fagaceae</taxon>
        <taxon>Lithocarpus</taxon>
    </lineage>
</organism>
<proteinExistence type="predicted"/>
<evidence type="ECO:0000256" key="1">
    <source>
        <dbReference type="SAM" id="MobiDB-lite"/>
    </source>
</evidence>
<name>A0AAW2DZT9_9ROSI</name>
<feature type="compositionally biased region" description="Low complexity" evidence="1">
    <location>
        <begin position="38"/>
        <end position="56"/>
    </location>
</feature>
<feature type="region of interest" description="Disordered" evidence="1">
    <location>
        <begin position="90"/>
        <end position="126"/>
    </location>
</feature>
<keyword evidence="3" id="KW-1185">Reference proteome</keyword>
<feature type="region of interest" description="Disordered" evidence="1">
    <location>
        <begin position="30"/>
        <end position="78"/>
    </location>
</feature>
<dbReference type="EMBL" id="JAZDWU010000001">
    <property type="protein sequence ID" value="KAL0016260.1"/>
    <property type="molecule type" value="Genomic_DNA"/>
</dbReference>
<dbReference type="Proteomes" id="UP001459277">
    <property type="component" value="Unassembled WGS sequence"/>
</dbReference>
<comment type="caution">
    <text evidence="2">The sequence shown here is derived from an EMBL/GenBank/DDBJ whole genome shotgun (WGS) entry which is preliminary data.</text>
</comment>